<dbReference type="PANTHER" id="PTHR30204:SF94">
    <property type="entry name" value="HEAVY METAL-DEPENDENT TRANSCRIPTIONAL REGULATOR HI_0293-RELATED"/>
    <property type="match status" value="1"/>
</dbReference>
<dbReference type="PANTHER" id="PTHR30204">
    <property type="entry name" value="REDOX-CYCLING DRUG-SENSING TRANSCRIPTIONAL ACTIVATOR SOXR"/>
    <property type="match status" value="1"/>
</dbReference>
<evidence type="ECO:0000256" key="2">
    <source>
        <dbReference type="ARBA" id="ARBA00023125"/>
    </source>
</evidence>
<dbReference type="EMBL" id="CP119316">
    <property type="protein sequence ID" value="WEK47073.1"/>
    <property type="molecule type" value="Genomic_DNA"/>
</dbReference>
<dbReference type="GO" id="GO:0003700">
    <property type="term" value="F:DNA-binding transcription factor activity"/>
    <property type="evidence" value="ECO:0007669"/>
    <property type="project" value="InterPro"/>
</dbReference>
<feature type="coiled-coil region" evidence="4">
    <location>
        <begin position="85"/>
        <end position="115"/>
    </location>
</feature>
<accession>A0AAJ5X7J5</accession>
<organism evidence="6 7">
    <name type="scientific">Candidatus Andeanibacterium colombiense</name>
    <dbReference type="NCBI Taxonomy" id="3121345"/>
    <lineage>
        <taxon>Bacteria</taxon>
        <taxon>Pseudomonadati</taxon>
        <taxon>Pseudomonadota</taxon>
        <taxon>Alphaproteobacteria</taxon>
        <taxon>Sphingomonadales</taxon>
        <taxon>Sphingomonadaceae</taxon>
        <taxon>Candidatus Andeanibacterium</taxon>
    </lineage>
</organism>
<gene>
    <name evidence="6" type="ORF">P0Y56_01955</name>
</gene>
<evidence type="ECO:0000256" key="3">
    <source>
        <dbReference type="ARBA" id="ARBA00023163"/>
    </source>
</evidence>
<feature type="domain" description="HTH merR-type" evidence="5">
    <location>
        <begin position="2"/>
        <end position="75"/>
    </location>
</feature>
<evidence type="ECO:0000313" key="7">
    <source>
        <dbReference type="Proteomes" id="UP001218362"/>
    </source>
</evidence>
<dbReference type="Gene3D" id="1.10.1660.10">
    <property type="match status" value="1"/>
</dbReference>
<evidence type="ECO:0000256" key="1">
    <source>
        <dbReference type="ARBA" id="ARBA00023015"/>
    </source>
</evidence>
<name>A0AAJ5X7J5_9SPHN</name>
<keyword evidence="3" id="KW-0804">Transcription</keyword>
<keyword evidence="4" id="KW-0175">Coiled coil</keyword>
<dbReference type="PRINTS" id="PR00040">
    <property type="entry name" value="HTHMERR"/>
</dbReference>
<evidence type="ECO:0000313" key="6">
    <source>
        <dbReference type="EMBL" id="WEK47073.1"/>
    </source>
</evidence>
<keyword evidence="2 6" id="KW-0238">DNA-binding</keyword>
<keyword evidence="1" id="KW-0805">Transcription regulation</keyword>
<evidence type="ECO:0000256" key="4">
    <source>
        <dbReference type="SAM" id="Coils"/>
    </source>
</evidence>
<dbReference type="SMART" id="SM00422">
    <property type="entry name" value="HTH_MERR"/>
    <property type="match status" value="1"/>
</dbReference>
<dbReference type="SUPFAM" id="SSF46955">
    <property type="entry name" value="Putative DNA-binding domain"/>
    <property type="match status" value="1"/>
</dbReference>
<sequence>MAMTISELARASGVGVETVRFYQRKGLLFDPRPARLGGARGARHYGPDEARRLHFIRSAQEAGFALKEIAELLELDRSNDRPRAREMARARIEDLDAKIETLTKARDNLRKLAKECANSDKGPCPIIASFD</sequence>
<proteinExistence type="predicted"/>
<dbReference type="AlphaFoldDB" id="A0AAJ5X7J5"/>
<dbReference type="KEGG" id="acob:P0Y56_01955"/>
<protein>
    <submittedName>
        <fullName evidence="6">MerR family DNA-binding protein</fullName>
    </submittedName>
</protein>
<dbReference type="Pfam" id="PF13411">
    <property type="entry name" value="MerR_1"/>
    <property type="match status" value="1"/>
</dbReference>
<dbReference type="Proteomes" id="UP001218362">
    <property type="component" value="Chromosome"/>
</dbReference>
<dbReference type="InterPro" id="IPR009061">
    <property type="entry name" value="DNA-bd_dom_put_sf"/>
</dbReference>
<dbReference type="PROSITE" id="PS50937">
    <property type="entry name" value="HTH_MERR_2"/>
    <property type="match status" value="1"/>
</dbReference>
<evidence type="ECO:0000259" key="5">
    <source>
        <dbReference type="PROSITE" id="PS50937"/>
    </source>
</evidence>
<reference evidence="6" key="1">
    <citation type="submission" date="2023-03" db="EMBL/GenBank/DDBJ databases">
        <title>Andean soil-derived lignocellulolytic bacterial consortium as a source of novel taxa and putative plastic-active enzymes.</title>
        <authorList>
            <person name="Diaz-Garcia L."/>
            <person name="Chuvochina M."/>
            <person name="Feuerriegel G."/>
            <person name="Bunk B."/>
            <person name="Sproer C."/>
            <person name="Streit W.R."/>
            <person name="Rodriguez L.M."/>
            <person name="Overmann J."/>
            <person name="Jimenez D.J."/>
        </authorList>
    </citation>
    <scope>NUCLEOTIDE SEQUENCE</scope>
    <source>
        <strain evidence="6">MAG 26</strain>
    </source>
</reference>
<dbReference type="InterPro" id="IPR047057">
    <property type="entry name" value="MerR_fam"/>
</dbReference>
<dbReference type="GO" id="GO:0003677">
    <property type="term" value="F:DNA binding"/>
    <property type="evidence" value="ECO:0007669"/>
    <property type="project" value="UniProtKB-KW"/>
</dbReference>
<dbReference type="InterPro" id="IPR000551">
    <property type="entry name" value="MerR-type_HTH_dom"/>
</dbReference>